<comment type="subunit">
    <text evidence="3 9">Homodimer.</text>
</comment>
<dbReference type="NCBIfam" id="NF002877">
    <property type="entry name" value="PRK03317.1"/>
    <property type="match status" value="1"/>
</dbReference>
<reference evidence="11 12" key="1">
    <citation type="submission" date="2018-03" db="EMBL/GenBank/DDBJ databases">
        <title>Comparative analysis of microorganisms from saline springs in Andes Mountain Range, Colombia.</title>
        <authorList>
            <person name="Rubin E."/>
        </authorList>
    </citation>
    <scope>NUCLEOTIDE SEQUENCE [LARGE SCALE GENOMIC DNA]</scope>
    <source>
        <strain evidence="11 12">CG 23</strain>
    </source>
</reference>
<keyword evidence="4 9" id="KW-0032">Aminotransferase</keyword>
<dbReference type="GO" id="GO:0008483">
    <property type="term" value="F:transaminase activity"/>
    <property type="evidence" value="ECO:0007669"/>
    <property type="project" value="UniProtKB-KW"/>
</dbReference>
<dbReference type="PANTHER" id="PTHR42885">
    <property type="entry name" value="HISTIDINOL-PHOSPHATE AMINOTRANSFERASE-RELATED"/>
    <property type="match status" value="1"/>
</dbReference>
<evidence type="ECO:0000313" key="11">
    <source>
        <dbReference type="EMBL" id="PRZ05553.1"/>
    </source>
</evidence>
<keyword evidence="8 9" id="KW-0368">Histidine biosynthesis</keyword>
<comment type="pathway">
    <text evidence="9">Amino-acid biosynthesis; L-histidine biosynthesis; L-histidine from 5-phospho-alpha-D-ribose 1-diphosphate: step 7/9.</text>
</comment>
<comment type="cofactor">
    <cofactor evidence="1 9">
        <name>pyridoxal 5'-phosphate</name>
        <dbReference type="ChEBI" id="CHEBI:597326"/>
    </cofactor>
</comment>
<dbReference type="EMBL" id="PVTX01000007">
    <property type="protein sequence ID" value="PRZ05553.1"/>
    <property type="molecule type" value="Genomic_DNA"/>
</dbReference>
<dbReference type="NCBIfam" id="TIGR01141">
    <property type="entry name" value="hisC"/>
    <property type="match status" value="1"/>
</dbReference>
<evidence type="ECO:0000256" key="8">
    <source>
        <dbReference type="ARBA" id="ARBA00023102"/>
    </source>
</evidence>
<dbReference type="InterPro" id="IPR004839">
    <property type="entry name" value="Aminotransferase_I/II_large"/>
</dbReference>
<dbReference type="Pfam" id="PF00155">
    <property type="entry name" value="Aminotran_1_2"/>
    <property type="match status" value="1"/>
</dbReference>
<dbReference type="PANTHER" id="PTHR42885:SF2">
    <property type="entry name" value="HISTIDINOL-PHOSPHATE AMINOTRANSFERASE"/>
    <property type="match status" value="1"/>
</dbReference>
<dbReference type="EC" id="2.6.1.9" evidence="9"/>
<keyword evidence="7 9" id="KW-0663">Pyridoxal phosphate</keyword>
<keyword evidence="12" id="KW-1185">Reference proteome</keyword>
<feature type="domain" description="Aminotransferase class I/classII large" evidence="10">
    <location>
        <begin position="30"/>
        <end position="363"/>
    </location>
</feature>
<accession>A0ABX5EFX8</accession>
<sequence length="376" mass="40602">MTTPDAPALPLRPELADEVPYGAPQLDVPVRLNVNENPYPPSDEVVATVAERVAQAAHTLNRYPDRDFADLRADLADYLAVESGVRLDPTQVWAANGSNEIMLHLLQAFGGPGRTAVSFAPTYSMYPEYARDTHTRWVTGRRAEDFTIDPDAAVALIEAEQPSVVLLASPNNPTGTALDPGTIEAVLDAATRVPAVVVVDEAYAEFRREGTPSALALLDRYPHLAVTRTMSKAFAAAGLRLGYLAASSALVDALRVVRLPYHLSAVTQAAARAALEHRESLLAQVADLRAGRDELVAWLRQQHVGGRPLQVAESDANFVLFGVLDDRHAVWQGLLDRGVLIRETGPDGWLRVSVGTPGETQAFKDALTAVIGEKEQ</sequence>
<dbReference type="HAMAP" id="MF_01023">
    <property type="entry name" value="HisC_aminotrans_2"/>
    <property type="match status" value="1"/>
</dbReference>
<dbReference type="InterPro" id="IPR005861">
    <property type="entry name" value="HisP_aminotrans"/>
</dbReference>
<evidence type="ECO:0000256" key="7">
    <source>
        <dbReference type="ARBA" id="ARBA00022898"/>
    </source>
</evidence>
<dbReference type="Gene3D" id="3.40.640.10">
    <property type="entry name" value="Type I PLP-dependent aspartate aminotransferase-like (Major domain)"/>
    <property type="match status" value="1"/>
</dbReference>
<gene>
    <name evidence="9" type="primary">hisC</name>
    <name evidence="11" type="ORF">BCL65_10739</name>
</gene>
<comment type="catalytic activity">
    <reaction evidence="9">
        <text>L-histidinol phosphate + 2-oxoglutarate = 3-(imidazol-4-yl)-2-oxopropyl phosphate + L-glutamate</text>
        <dbReference type="Rhea" id="RHEA:23744"/>
        <dbReference type="ChEBI" id="CHEBI:16810"/>
        <dbReference type="ChEBI" id="CHEBI:29985"/>
        <dbReference type="ChEBI" id="CHEBI:57766"/>
        <dbReference type="ChEBI" id="CHEBI:57980"/>
        <dbReference type="EC" id="2.6.1.9"/>
    </reaction>
</comment>
<evidence type="ECO:0000256" key="6">
    <source>
        <dbReference type="ARBA" id="ARBA00022679"/>
    </source>
</evidence>
<evidence type="ECO:0000256" key="2">
    <source>
        <dbReference type="ARBA" id="ARBA00007970"/>
    </source>
</evidence>
<organism evidence="11 12">
    <name type="scientific">Isoptericola halotolerans</name>
    <dbReference type="NCBI Taxonomy" id="300560"/>
    <lineage>
        <taxon>Bacteria</taxon>
        <taxon>Bacillati</taxon>
        <taxon>Actinomycetota</taxon>
        <taxon>Actinomycetes</taxon>
        <taxon>Micrococcales</taxon>
        <taxon>Promicromonosporaceae</taxon>
        <taxon>Isoptericola</taxon>
    </lineage>
</organism>
<comment type="similarity">
    <text evidence="2 9">Belongs to the class-II pyridoxal-phosphate-dependent aminotransferase family. Histidinol-phosphate aminotransferase subfamily.</text>
</comment>
<protein>
    <recommendedName>
        <fullName evidence="9">Histidinol-phosphate aminotransferase</fullName>
        <ecNumber evidence="9">2.6.1.9</ecNumber>
    </recommendedName>
    <alternativeName>
        <fullName evidence="9">Imidazole acetol-phosphate transaminase</fullName>
    </alternativeName>
</protein>
<keyword evidence="5 9" id="KW-0028">Amino-acid biosynthesis</keyword>
<feature type="modified residue" description="N6-(pyridoxal phosphate)lysine" evidence="9">
    <location>
        <position position="232"/>
    </location>
</feature>
<dbReference type="Gene3D" id="3.90.1150.10">
    <property type="entry name" value="Aspartate Aminotransferase, domain 1"/>
    <property type="match status" value="1"/>
</dbReference>
<evidence type="ECO:0000259" key="10">
    <source>
        <dbReference type="Pfam" id="PF00155"/>
    </source>
</evidence>
<evidence type="ECO:0000256" key="3">
    <source>
        <dbReference type="ARBA" id="ARBA00011738"/>
    </source>
</evidence>
<dbReference type="CDD" id="cd00609">
    <property type="entry name" value="AAT_like"/>
    <property type="match status" value="1"/>
</dbReference>
<evidence type="ECO:0000256" key="1">
    <source>
        <dbReference type="ARBA" id="ARBA00001933"/>
    </source>
</evidence>
<evidence type="ECO:0000256" key="9">
    <source>
        <dbReference type="HAMAP-Rule" id="MF_01023"/>
    </source>
</evidence>
<dbReference type="InterPro" id="IPR015422">
    <property type="entry name" value="PyrdxlP-dep_Trfase_small"/>
</dbReference>
<dbReference type="InterPro" id="IPR015424">
    <property type="entry name" value="PyrdxlP-dep_Trfase"/>
</dbReference>
<evidence type="ECO:0000256" key="5">
    <source>
        <dbReference type="ARBA" id="ARBA00022605"/>
    </source>
</evidence>
<name>A0ABX5EFX8_9MICO</name>
<dbReference type="SUPFAM" id="SSF53383">
    <property type="entry name" value="PLP-dependent transferases"/>
    <property type="match status" value="1"/>
</dbReference>
<dbReference type="InterPro" id="IPR001917">
    <property type="entry name" value="Aminotrans_II_pyridoxalP_BS"/>
</dbReference>
<proteinExistence type="inferred from homology"/>
<dbReference type="PROSITE" id="PS00599">
    <property type="entry name" value="AA_TRANSFER_CLASS_2"/>
    <property type="match status" value="1"/>
</dbReference>
<evidence type="ECO:0000256" key="4">
    <source>
        <dbReference type="ARBA" id="ARBA00022576"/>
    </source>
</evidence>
<keyword evidence="6 9" id="KW-0808">Transferase</keyword>
<dbReference type="RefSeq" id="WP_106267933.1">
    <property type="nucleotide sequence ID" value="NZ_PVTX01000007.1"/>
</dbReference>
<comment type="caution">
    <text evidence="11">The sequence shown here is derived from an EMBL/GenBank/DDBJ whole genome shotgun (WGS) entry which is preliminary data.</text>
</comment>
<evidence type="ECO:0000313" key="12">
    <source>
        <dbReference type="Proteomes" id="UP000239895"/>
    </source>
</evidence>
<dbReference type="Proteomes" id="UP000239895">
    <property type="component" value="Unassembled WGS sequence"/>
</dbReference>
<dbReference type="InterPro" id="IPR015421">
    <property type="entry name" value="PyrdxlP-dep_Trfase_major"/>
</dbReference>